<dbReference type="Gene3D" id="1.40.20.10">
    <property type="entry name" value="CHAD domain"/>
    <property type="match status" value="1"/>
</dbReference>
<proteinExistence type="predicted"/>
<name>A0A4R2EPU6_9BACT</name>
<evidence type="ECO:0000313" key="2">
    <source>
        <dbReference type="EMBL" id="TCN68604.1"/>
    </source>
</evidence>
<gene>
    <name evidence="2" type="ORF">CLV25_106186</name>
</gene>
<dbReference type="OrthoDB" id="773317at2"/>
<feature type="domain" description="CHAD" evidence="1">
    <location>
        <begin position="1"/>
        <end position="260"/>
    </location>
</feature>
<reference evidence="2 3" key="1">
    <citation type="submission" date="2019-03" db="EMBL/GenBank/DDBJ databases">
        <title>Genomic Encyclopedia of Archaeal and Bacterial Type Strains, Phase II (KMG-II): from individual species to whole genera.</title>
        <authorList>
            <person name="Goeker M."/>
        </authorList>
    </citation>
    <scope>NUCLEOTIDE SEQUENCE [LARGE SCALE GENOMIC DNA]</scope>
    <source>
        <strain evidence="2 3">RL-C</strain>
    </source>
</reference>
<comment type="caution">
    <text evidence="2">The sequence shown here is derived from an EMBL/GenBank/DDBJ whole genome shotgun (WGS) entry which is preliminary data.</text>
</comment>
<dbReference type="AlphaFoldDB" id="A0A4R2EPU6"/>
<accession>A0A4R2EPU6</accession>
<dbReference type="Pfam" id="PF05235">
    <property type="entry name" value="CHAD"/>
    <property type="match status" value="1"/>
</dbReference>
<dbReference type="Proteomes" id="UP000294830">
    <property type="component" value="Unassembled WGS sequence"/>
</dbReference>
<dbReference type="EMBL" id="SLWB01000006">
    <property type="protein sequence ID" value="TCN68604.1"/>
    <property type="molecule type" value="Genomic_DNA"/>
</dbReference>
<keyword evidence="3" id="KW-1185">Reference proteome</keyword>
<evidence type="ECO:0000313" key="3">
    <source>
        <dbReference type="Proteomes" id="UP000294830"/>
    </source>
</evidence>
<dbReference type="PANTHER" id="PTHR39339">
    <property type="entry name" value="SLR1444 PROTEIN"/>
    <property type="match status" value="1"/>
</dbReference>
<dbReference type="SMART" id="SM00880">
    <property type="entry name" value="CHAD"/>
    <property type="match status" value="1"/>
</dbReference>
<dbReference type="PANTHER" id="PTHR39339:SF1">
    <property type="entry name" value="CHAD DOMAIN-CONTAINING PROTEIN"/>
    <property type="match status" value="1"/>
</dbReference>
<organism evidence="2 3">
    <name type="scientific">Acetobacteroides hydrogenigenes</name>
    <dbReference type="NCBI Taxonomy" id="979970"/>
    <lineage>
        <taxon>Bacteria</taxon>
        <taxon>Pseudomonadati</taxon>
        <taxon>Bacteroidota</taxon>
        <taxon>Bacteroidia</taxon>
        <taxon>Bacteroidales</taxon>
        <taxon>Rikenellaceae</taxon>
        <taxon>Acetobacteroides</taxon>
    </lineage>
</organism>
<dbReference type="PROSITE" id="PS51708">
    <property type="entry name" value="CHAD"/>
    <property type="match status" value="1"/>
</dbReference>
<sequence>MLSRSHQREYLHNAWGSMLKHYKAFLKGGNPEELHKMRIQIKRIRALFELSLDNRTPRCIRRVQKLFSIGGAIRNAHVTLELAERYQIDCPSLLEQQKQVQKGAMGRLERSKKFRLKSISTACLYAEKCIKEFQWRRVELFYKTSIEYIGSIAASEAISEKHLHDCRKKVKTLMYVSEVLPKQRVKKLGVNIDYLQSVQEAIGEWHDVQMVHQLLEEYGDANVALEFKINADRALRKVLDLLKSFSERAYSQAESALILS</sequence>
<protein>
    <submittedName>
        <fullName evidence="2">CHAD domain-containing protein</fullName>
    </submittedName>
</protein>
<dbReference type="RefSeq" id="WP_131839178.1">
    <property type="nucleotide sequence ID" value="NZ_SLWB01000006.1"/>
</dbReference>
<dbReference type="InterPro" id="IPR038186">
    <property type="entry name" value="CHAD_dom_sf"/>
</dbReference>
<evidence type="ECO:0000259" key="1">
    <source>
        <dbReference type="PROSITE" id="PS51708"/>
    </source>
</evidence>
<dbReference type="InterPro" id="IPR007899">
    <property type="entry name" value="CHAD_dom"/>
</dbReference>